<dbReference type="EMBL" id="LT906465">
    <property type="protein sequence ID" value="SNV48258.1"/>
    <property type="molecule type" value="Genomic_DNA"/>
</dbReference>
<dbReference type="InterPro" id="IPR037171">
    <property type="entry name" value="NagB/RpiA_transferase-like"/>
</dbReference>
<dbReference type="GO" id="GO:0005524">
    <property type="term" value="F:ATP binding"/>
    <property type="evidence" value="ECO:0007669"/>
    <property type="project" value="UniProtKB-KW"/>
</dbReference>
<gene>
    <name evidence="6" type="primary">yqgN</name>
    <name evidence="6" type="ORF">SAMEA4412677_01881</name>
</gene>
<dbReference type="GO" id="GO:0030272">
    <property type="term" value="F:5-formyltetrahydrofolate cyclo-ligase activity"/>
    <property type="evidence" value="ECO:0007669"/>
    <property type="project" value="UniProtKB-EC"/>
</dbReference>
<feature type="binding site" evidence="4">
    <location>
        <begin position="3"/>
        <end position="7"/>
    </location>
    <ligand>
        <name>ATP</name>
        <dbReference type="ChEBI" id="CHEBI:30616"/>
    </ligand>
</feature>
<dbReference type="InterPro" id="IPR024185">
    <property type="entry name" value="FTHF_cligase-like_sf"/>
</dbReference>
<keyword evidence="2 4" id="KW-0547">Nucleotide-binding</keyword>
<feature type="binding site" evidence="4">
    <location>
        <position position="56"/>
    </location>
    <ligand>
        <name>substrate</name>
    </ligand>
</feature>
<evidence type="ECO:0000256" key="4">
    <source>
        <dbReference type="PIRSR" id="PIRSR006806-1"/>
    </source>
</evidence>
<evidence type="ECO:0000256" key="3">
    <source>
        <dbReference type="ARBA" id="ARBA00022840"/>
    </source>
</evidence>
<dbReference type="PIRSF" id="PIRSF006806">
    <property type="entry name" value="FTHF_cligase"/>
    <property type="match status" value="1"/>
</dbReference>
<reference evidence="6 7" key="1">
    <citation type="submission" date="2017-06" db="EMBL/GenBank/DDBJ databases">
        <authorList>
            <consortium name="Pathogen Informatics"/>
        </authorList>
    </citation>
    <scope>NUCLEOTIDE SEQUENCE [LARGE SCALE GENOMIC DNA]</scope>
    <source>
        <strain evidence="6 7">NCTC13490</strain>
    </source>
</reference>
<evidence type="ECO:0000256" key="1">
    <source>
        <dbReference type="ARBA" id="ARBA00010638"/>
    </source>
</evidence>
<feature type="binding site" evidence="4">
    <location>
        <position position="49"/>
    </location>
    <ligand>
        <name>substrate</name>
    </ligand>
</feature>
<keyword evidence="3 4" id="KW-0067">ATP-binding</keyword>
<sequence>MTKKEIRKKYLEMRKTLSDDEVLSFSEKIFRNFVDNFEIEPLQKIHIFISIAKFKEVQTELFILHFLKNGIQIYLPKIVNDEIIAVAFDENTEMEVNSWGIAETVPDEDAGVTDFDYIITPLLYCDPHGNRVGFGKGYYDGFFAKISGKCKKVGVGFYSPNEVVEDLNPHDIPLDYLVTPVEVLSFNGLL</sequence>
<keyword evidence="5" id="KW-0479">Metal-binding</keyword>
<evidence type="ECO:0000313" key="6">
    <source>
        <dbReference type="EMBL" id="SNV48258.1"/>
    </source>
</evidence>
<comment type="catalytic activity">
    <reaction evidence="5">
        <text>(6S)-5-formyl-5,6,7,8-tetrahydrofolate + ATP = (6R)-5,10-methenyltetrahydrofolate + ADP + phosphate</text>
        <dbReference type="Rhea" id="RHEA:10488"/>
        <dbReference type="ChEBI" id="CHEBI:30616"/>
        <dbReference type="ChEBI" id="CHEBI:43474"/>
        <dbReference type="ChEBI" id="CHEBI:57455"/>
        <dbReference type="ChEBI" id="CHEBI:57457"/>
        <dbReference type="ChEBI" id="CHEBI:456216"/>
        <dbReference type="EC" id="6.3.3.2"/>
    </reaction>
</comment>
<evidence type="ECO:0000256" key="5">
    <source>
        <dbReference type="RuleBase" id="RU361279"/>
    </source>
</evidence>
<keyword evidence="6" id="KW-0436">Ligase</keyword>
<proteinExistence type="inferred from homology"/>
<dbReference type="RefSeq" id="WP_095074410.1">
    <property type="nucleotide sequence ID" value="NZ_LT906465.1"/>
</dbReference>
<dbReference type="InterPro" id="IPR002698">
    <property type="entry name" value="FTHF_cligase"/>
</dbReference>
<organism evidence="6 7">
    <name type="scientific">Chryseobacterium taklimakanense</name>
    <dbReference type="NCBI Taxonomy" id="536441"/>
    <lineage>
        <taxon>Bacteria</taxon>
        <taxon>Pseudomonadati</taxon>
        <taxon>Bacteroidota</taxon>
        <taxon>Flavobacteriia</taxon>
        <taxon>Flavobacteriales</taxon>
        <taxon>Weeksellaceae</taxon>
        <taxon>Chryseobacterium group</taxon>
        <taxon>Chryseobacterium</taxon>
    </lineage>
</organism>
<dbReference type="EC" id="6.3.3.2" evidence="5"/>
<dbReference type="PANTHER" id="PTHR23407">
    <property type="entry name" value="ATPASE INHIBITOR/5-FORMYLTETRAHYDROFOLATE CYCLO-LIGASE"/>
    <property type="match status" value="1"/>
</dbReference>
<dbReference type="KEGG" id="ctak:4412677_01881"/>
<accession>A0A239XQS8</accession>
<dbReference type="GO" id="GO:0046872">
    <property type="term" value="F:metal ion binding"/>
    <property type="evidence" value="ECO:0007669"/>
    <property type="project" value="UniProtKB-KW"/>
</dbReference>
<name>A0A239XQS8_9FLAO</name>
<dbReference type="GO" id="GO:0009396">
    <property type="term" value="P:folic acid-containing compound biosynthetic process"/>
    <property type="evidence" value="ECO:0007669"/>
    <property type="project" value="TreeGrafter"/>
</dbReference>
<comment type="similarity">
    <text evidence="1 5">Belongs to the 5-formyltetrahydrofolate cyclo-ligase family.</text>
</comment>
<protein>
    <recommendedName>
        <fullName evidence="5">5-formyltetrahydrofolate cyclo-ligase</fullName>
        <ecNumber evidence="5">6.3.3.2</ecNumber>
    </recommendedName>
</protein>
<dbReference type="PANTHER" id="PTHR23407:SF1">
    <property type="entry name" value="5-FORMYLTETRAHYDROFOLATE CYCLO-LIGASE"/>
    <property type="match status" value="1"/>
</dbReference>
<dbReference type="Proteomes" id="UP000215196">
    <property type="component" value="Chromosome 1"/>
</dbReference>
<evidence type="ECO:0000313" key="7">
    <source>
        <dbReference type="Proteomes" id="UP000215196"/>
    </source>
</evidence>
<dbReference type="AlphaFoldDB" id="A0A239XQS8"/>
<dbReference type="Pfam" id="PF01812">
    <property type="entry name" value="5-FTHF_cyc-lig"/>
    <property type="match status" value="1"/>
</dbReference>
<dbReference type="NCBIfam" id="TIGR02727">
    <property type="entry name" value="MTHFS_bact"/>
    <property type="match status" value="1"/>
</dbReference>
<dbReference type="GO" id="GO:0035999">
    <property type="term" value="P:tetrahydrofolate interconversion"/>
    <property type="evidence" value="ECO:0007669"/>
    <property type="project" value="TreeGrafter"/>
</dbReference>
<comment type="cofactor">
    <cofactor evidence="5">
        <name>Mg(2+)</name>
        <dbReference type="ChEBI" id="CHEBI:18420"/>
    </cofactor>
</comment>
<dbReference type="Gene3D" id="3.40.50.10420">
    <property type="entry name" value="NagB/RpiA/CoA transferase-like"/>
    <property type="match status" value="1"/>
</dbReference>
<evidence type="ECO:0000256" key="2">
    <source>
        <dbReference type="ARBA" id="ARBA00022741"/>
    </source>
</evidence>
<dbReference type="SUPFAM" id="SSF100950">
    <property type="entry name" value="NagB/RpiA/CoA transferase-like"/>
    <property type="match status" value="1"/>
</dbReference>
<keyword evidence="5" id="KW-0460">Magnesium</keyword>
<keyword evidence="7" id="KW-1185">Reference proteome</keyword>
<feature type="binding site" evidence="4">
    <location>
        <begin position="131"/>
        <end position="139"/>
    </location>
    <ligand>
        <name>ATP</name>
        <dbReference type="ChEBI" id="CHEBI:30616"/>
    </ligand>
</feature>